<accession>A0A2X0SCB5</accession>
<protein>
    <submittedName>
        <fullName evidence="2">Uncharacterized protein</fullName>
    </submittedName>
</protein>
<dbReference type="EMBL" id="OUNC01000067">
    <property type="protein sequence ID" value="SPP30172.1"/>
    <property type="molecule type" value="Genomic_DNA"/>
</dbReference>
<reference evidence="3" key="1">
    <citation type="submission" date="2018-04" db="EMBL/GenBank/DDBJ databases">
        <authorList>
            <person name="Illikoud N."/>
        </authorList>
    </citation>
    <scope>NUCLEOTIDE SEQUENCE [LARGE SCALE GENOMIC DNA]</scope>
</reference>
<feature type="transmembrane region" description="Helical" evidence="1">
    <location>
        <begin position="12"/>
        <end position="34"/>
    </location>
</feature>
<evidence type="ECO:0000313" key="3">
    <source>
        <dbReference type="Proteomes" id="UP000270190"/>
    </source>
</evidence>
<keyword evidence="1" id="KW-0472">Membrane</keyword>
<sequence length="90" mass="10538">MLTCVGSMDDPLHVLVLFPLIIPPFTNKLLFYCIEKARICLMKFFFQTEKNTLNTVLNHIKTITLRYCVQNKIPALPYNHHDCTKMLGYF</sequence>
<organism evidence="2 3">
    <name type="scientific">Brochothrix thermosphacta</name>
    <name type="common">Microbacterium thermosphactum</name>
    <dbReference type="NCBI Taxonomy" id="2756"/>
    <lineage>
        <taxon>Bacteria</taxon>
        <taxon>Bacillati</taxon>
        <taxon>Bacillota</taxon>
        <taxon>Bacilli</taxon>
        <taxon>Bacillales</taxon>
        <taxon>Listeriaceae</taxon>
        <taxon>Brochothrix</taxon>
    </lineage>
</organism>
<dbReference type="AlphaFoldDB" id="A0A2X0SCB5"/>
<evidence type="ECO:0000256" key="1">
    <source>
        <dbReference type="SAM" id="Phobius"/>
    </source>
</evidence>
<keyword evidence="1" id="KW-1133">Transmembrane helix</keyword>
<keyword evidence="1" id="KW-0812">Transmembrane</keyword>
<dbReference type="Proteomes" id="UP000270190">
    <property type="component" value="Unassembled WGS sequence"/>
</dbReference>
<proteinExistence type="predicted"/>
<name>A0A2X0SCB5_BROTH</name>
<gene>
    <name evidence="2" type="ORF">BTBSAS_70023</name>
</gene>
<evidence type="ECO:0000313" key="2">
    <source>
        <dbReference type="EMBL" id="SPP30172.1"/>
    </source>
</evidence>